<dbReference type="Proteomes" id="UP001162480">
    <property type="component" value="Chromosome 7"/>
</dbReference>
<organism evidence="2 3">
    <name type="scientific">Octopus vulgaris</name>
    <name type="common">Common octopus</name>
    <dbReference type="NCBI Taxonomy" id="6645"/>
    <lineage>
        <taxon>Eukaryota</taxon>
        <taxon>Metazoa</taxon>
        <taxon>Spiralia</taxon>
        <taxon>Lophotrochozoa</taxon>
        <taxon>Mollusca</taxon>
        <taxon>Cephalopoda</taxon>
        <taxon>Coleoidea</taxon>
        <taxon>Octopodiformes</taxon>
        <taxon>Octopoda</taxon>
        <taxon>Incirrata</taxon>
        <taxon>Octopodidae</taxon>
        <taxon>Octopus</taxon>
    </lineage>
</organism>
<feature type="region of interest" description="Disordered" evidence="1">
    <location>
        <begin position="1"/>
        <end position="29"/>
    </location>
</feature>
<sequence>MLISVPNRFRTRKLEKKKPNLGARQKSEQKVKGGGSLLLEVKKCYIRFEDIVKKRNGKKPSKTFRG</sequence>
<name>A0AA36AZN0_OCTVU</name>
<proteinExistence type="predicted"/>
<protein>
    <submittedName>
        <fullName evidence="2">Uncharacterized protein</fullName>
    </submittedName>
</protein>
<accession>A0AA36AZN0</accession>
<keyword evidence="3" id="KW-1185">Reference proteome</keyword>
<dbReference type="EMBL" id="OX597820">
    <property type="protein sequence ID" value="CAI9725253.1"/>
    <property type="molecule type" value="Genomic_DNA"/>
</dbReference>
<dbReference type="AlphaFoldDB" id="A0AA36AZN0"/>
<gene>
    <name evidence="2" type="ORF">OCTVUL_1B024104</name>
</gene>
<evidence type="ECO:0000256" key="1">
    <source>
        <dbReference type="SAM" id="MobiDB-lite"/>
    </source>
</evidence>
<reference evidence="2" key="1">
    <citation type="submission" date="2023-08" db="EMBL/GenBank/DDBJ databases">
        <authorList>
            <person name="Alioto T."/>
            <person name="Alioto T."/>
            <person name="Gomez Garrido J."/>
        </authorList>
    </citation>
    <scope>NUCLEOTIDE SEQUENCE</scope>
</reference>
<evidence type="ECO:0000313" key="2">
    <source>
        <dbReference type="EMBL" id="CAI9725253.1"/>
    </source>
</evidence>
<evidence type="ECO:0000313" key="3">
    <source>
        <dbReference type="Proteomes" id="UP001162480"/>
    </source>
</evidence>